<keyword evidence="2" id="KW-1185">Reference proteome</keyword>
<gene>
    <name evidence="1" type="ORF">OF850_13755</name>
</gene>
<evidence type="ECO:0000313" key="2">
    <source>
        <dbReference type="Proteomes" id="UP001526430"/>
    </source>
</evidence>
<proteinExistence type="predicted"/>
<protein>
    <submittedName>
        <fullName evidence="1">Polyketide cyclase</fullName>
    </submittedName>
</protein>
<evidence type="ECO:0000313" key="1">
    <source>
        <dbReference type="EMBL" id="MCW8086696.1"/>
    </source>
</evidence>
<dbReference type="SUPFAM" id="SSF55961">
    <property type="entry name" value="Bet v1-like"/>
    <property type="match status" value="1"/>
</dbReference>
<dbReference type="Gene3D" id="3.30.530.20">
    <property type="match status" value="1"/>
</dbReference>
<dbReference type="RefSeq" id="WP_301590782.1">
    <property type="nucleotide sequence ID" value="NZ_JAPFQI010000010.1"/>
</dbReference>
<dbReference type="Proteomes" id="UP001526430">
    <property type="component" value="Unassembled WGS sequence"/>
</dbReference>
<dbReference type="EMBL" id="JAPFQI010000010">
    <property type="protein sequence ID" value="MCW8086696.1"/>
    <property type="molecule type" value="Genomic_DNA"/>
</dbReference>
<organism evidence="1 2">
    <name type="scientific">Sabulicella glaciei</name>
    <dbReference type="NCBI Taxonomy" id="2984948"/>
    <lineage>
        <taxon>Bacteria</taxon>
        <taxon>Pseudomonadati</taxon>
        <taxon>Pseudomonadota</taxon>
        <taxon>Alphaproteobacteria</taxon>
        <taxon>Acetobacterales</taxon>
        <taxon>Acetobacteraceae</taxon>
        <taxon>Sabulicella</taxon>
    </lineage>
</organism>
<sequence>MLDARTVSVSVNRPWRELYEAIWRPECFPRWASGLSRSTLQPEGDAWTAQGPEGPVRIHFTGHNAFGVMDHFVDTGDGSVIHVPMRVVPNGAGAEVMLTLFRQPGMTDEQFEADFAWMRRDLQALRDWAGG</sequence>
<dbReference type="InterPro" id="IPR023393">
    <property type="entry name" value="START-like_dom_sf"/>
</dbReference>
<accession>A0ABT3NWZ1</accession>
<name>A0ABT3NWZ1_9PROT</name>
<comment type="caution">
    <text evidence="1">The sequence shown here is derived from an EMBL/GenBank/DDBJ whole genome shotgun (WGS) entry which is preliminary data.</text>
</comment>
<reference evidence="1 2" key="1">
    <citation type="submission" date="2022-10" db="EMBL/GenBank/DDBJ databases">
        <title>Roseococcus glaciei nov., sp. nov., isolated from glacier.</title>
        <authorList>
            <person name="Liu Q."/>
            <person name="Xin Y.-H."/>
        </authorList>
    </citation>
    <scope>NUCLEOTIDE SEQUENCE [LARGE SCALE GENOMIC DNA]</scope>
    <source>
        <strain evidence="1 2">MDT2-1-1</strain>
    </source>
</reference>